<gene>
    <name evidence="1" type="ORF">K0U00_00840</name>
</gene>
<sequence>RDARMAGVDWDKIRATVRHYADIMKRATLEANEDWLLLQRGSSSAVMFLLESPELYQWLKFRCDSITRYFKELSEAIHAANAKVDFRFNTCWPEAEFIGQDLTQIGKYVDSIRIMDYAEQTGDEERVLNKGKWLANVRRQVGEDKIIIDSIAPRAKATPDLIRKGIRTVALGGADGLAYGFYDGATIERLEAIKAGMADCEIKLR</sequence>
<dbReference type="EMBL" id="JAHZIK010000007">
    <property type="protein sequence ID" value="MBW7452586.1"/>
    <property type="molecule type" value="Genomic_DNA"/>
</dbReference>
<reference evidence="1 2" key="1">
    <citation type="submission" date="2021-07" db="EMBL/GenBank/DDBJ databases">
        <title>Paenibacillus radiodurans sp. nov., isolated from the southeastern edge of Tengger Desert.</title>
        <authorList>
            <person name="Zhang G."/>
        </authorList>
    </citation>
    <scope>NUCLEOTIDE SEQUENCE [LARGE SCALE GENOMIC DNA]</scope>
    <source>
        <strain evidence="1 2">CCM 7311</strain>
    </source>
</reference>
<organism evidence="1 2">
    <name type="scientific">Paenibacillus sepulcri</name>
    <dbReference type="NCBI Taxonomy" id="359917"/>
    <lineage>
        <taxon>Bacteria</taxon>
        <taxon>Bacillati</taxon>
        <taxon>Bacillota</taxon>
        <taxon>Bacilli</taxon>
        <taxon>Bacillales</taxon>
        <taxon>Paenibacillaceae</taxon>
        <taxon>Paenibacillus</taxon>
    </lineage>
</organism>
<name>A0ABS7BVA3_9BACL</name>
<protein>
    <recommendedName>
        <fullName evidence="3">Uroporphyrinogen decarboxylase (URO-D) domain-containing protein</fullName>
    </recommendedName>
</protein>
<feature type="non-terminal residue" evidence="1">
    <location>
        <position position="1"/>
    </location>
</feature>
<keyword evidence="2" id="KW-1185">Reference proteome</keyword>
<evidence type="ECO:0000313" key="2">
    <source>
        <dbReference type="Proteomes" id="UP001519887"/>
    </source>
</evidence>
<proteinExistence type="predicted"/>
<dbReference type="Proteomes" id="UP001519887">
    <property type="component" value="Unassembled WGS sequence"/>
</dbReference>
<evidence type="ECO:0000313" key="1">
    <source>
        <dbReference type="EMBL" id="MBW7452586.1"/>
    </source>
</evidence>
<comment type="caution">
    <text evidence="1">The sequence shown here is derived from an EMBL/GenBank/DDBJ whole genome shotgun (WGS) entry which is preliminary data.</text>
</comment>
<dbReference type="Gene3D" id="3.20.20.80">
    <property type="entry name" value="Glycosidases"/>
    <property type="match status" value="1"/>
</dbReference>
<evidence type="ECO:0008006" key="3">
    <source>
        <dbReference type="Google" id="ProtNLM"/>
    </source>
</evidence>
<accession>A0ABS7BVA3</accession>
<dbReference type="CDD" id="cd00945">
    <property type="entry name" value="Aldolase_Class_I"/>
    <property type="match status" value="1"/>
</dbReference>